<dbReference type="PROSITE" id="PS51294">
    <property type="entry name" value="HTH_MYB"/>
    <property type="match status" value="2"/>
</dbReference>
<dbReference type="Gene3D" id="1.10.10.60">
    <property type="entry name" value="Homeodomain-like"/>
    <property type="match status" value="2"/>
</dbReference>
<feature type="domain" description="Myb-like" evidence="9">
    <location>
        <begin position="11"/>
        <end position="63"/>
    </location>
</feature>
<dbReference type="EMBL" id="JAWXYG010000003">
    <property type="protein sequence ID" value="KAK4277304.1"/>
    <property type="molecule type" value="Genomic_DNA"/>
</dbReference>
<dbReference type="InterPro" id="IPR015495">
    <property type="entry name" value="Myb_TF_plants"/>
</dbReference>
<keyword evidence="7" id="KW-0539">Nucleus</keyword>
<evidence type="ECO:0000313" key="12">
    <source>
        <dbReference type="EMBL" id="KAK4277305.1"/>
    </source>
</evidence>
<keyword evidence="2" id="KW-0677">Repeat</keyword>
<keyword evidence="6" id="KW-0804">Transcription</keyword>
<dbReference type="EMBL" id="JAWXYG010000003">
    <property type="protein sequence ID" value="KAK4277305.1"/>
    <property type="molecule type" value="Genomic_DNA"/>
</dbReference>
<comment type="subcellular location">
    <subcellularLocation>
        <location evidence="1">Nucleus</location>
    </subcellularLocation>
</comment>
<dbReference type="InterPro" id="IPR017930">
    <property type="entry name" value="Myb_dom"/>
</dbReference>
<evidence type="ECO:0000256" key="1">
    <source>
        <dbReference type="ARBA" id="ARBA00004123"/>
    </source>
</evidence>
<dbReference type="SUPFAM" id="SSF46689">
    <property type="entry name" value="Homeodomain-like"/>
    <property type="match status" value="1"/>
</dbReference>
<keyword evidence="4" id="KW-0238">DNA-binding</keyword>
<accession>A0AAE1JUZ5</accession>
<evidence type="ECO:0000256" key="3">
    <source>
        <dbReference type="ARBA" id="ARBA00023015"/>
    </source>
</evidence>
<dbReference type="Proteomes" id="UP001293593">
    <property type="component" value="Unassembled WGS sequence"/>
</dbReference>
<dbReference type="InterPro" id="IPR009057">
    <property type="entry name" value="Homeodomain-like_sf"/>
</dbReference>
<keyword evidence="5" id="KW-0010">Activator</keyword>
<sequence length="291" mass="33196">MARCPCRPHKGEGLKRGAWTDQEDKLLTSYIMARGEGKWTQVPKAAGLNRSGKSCRLRWLNYLRPDIKRGNITRDEEDLIIRLHKLLGNRWSLIAGRIPGRTDNEIKNYWNTTLSKKLRTQSCVTTTEQHKSNKSTAREPSDTLSAVIQTKPWRCKNVVMRHPPCHQIEFQEVDVTTQLFTNQSQNSSPPSGSRVNNVHEHHQFNKNDSFDVNLLRLGNNNVFWSDFNCESSVAMDAHDDQCQPIDQVMFSGAWTTSCFEEDIDSIGSYWDMDSLALLLESEVSDVSPVNS</sequence>
<evidence type="ECO:0000256" key="8">
    <source>
        <dbReference type="ARBA" id="ARBA00083772"/>
    </source>
</evidence>
<evidence type="ECO:0000256" key="6">
    <source>
        <dbReference type="ARBA" id="ARBA00023163"/>
    </source>
</evidence>
<keyword evidence="13" id="KW-1185">Reference proteome</keyword>
<evidence type="ECO:0000256" key="2">
    <source>
        <dbReference type="ARBA" id="ARBA00022737"/>
    </source>
</evidence>
<dbReference type="PANTHER" id="PTHR47999:SF96">
    <property type="entry name" value="TRANSCRIPTION REPRESSOR MYB6-LIKE"/>
    <property type="match status" value="1"/>
</dbReference>
<feature type="domain" description="HTH myb-type" evidence="10">
    <location>
        <begin position="11"/>
        <end position="63"/>
    </location>
</feature>
<reference evidence="12" key="1">
    <citation type="submission" date="2023-10" db="EMBL/GenBank/DDBJ databases">
        <title>Chromosome-level genome of the transformable northern wattle, Acacia crassicarpa.</title>
        <authorList>
            <person name="Massaro I."/>
            <person name="Sinha N.R."/>
            <person name="Poethig S."/>
            <person name="Leichty A.R."/>
        </authorList>
    </citation>
    <scope>NUCLEOTIDE SEQUENCE</scope>
    <source>
        <strain evidence="12">Acra3RX</strain>
        <tissue evidence="12">Leaf</tissue>
    </source>
</reference>
<comment type="caution">
    <text evidence="12">The sequence shown here is derived from an EMBL/GenBank/DDBJ whole genome shotgun (WGS) entry which is preliminary data.</text>
</comment>
<evidence type="ECO:0000259" key="9">
    <source>
        <dbReference type="PROSITE" id="PS50090"/>
    </source>
</evidence>
<evidence type="ECO:0000256" key="5">
    <source>
        <dbReference type="ARBA" id="ARBA00023159"/>
    </source>
</evidence>
<organism evidence="12 13">
    <name type="scientific">Acacia crassicarpa</name>
    <name type="common">northern wattle</name>
    <dbReference type="NCBI Taxonomy" id="499986"/>
    <lineage>
        <taxon>Eukaryota</taxon>
        <taxon>Viridiplantae</taxon>
        <taxon>Streptophyta</taxon>
        <taxon>Embryophyta</taxon>
        <taxon>Tracheophyta</taxon>
        <taxon>Spermatophyta</taxon>
        <taxon>Magnoliopsida</taxon>
        <taxon>eudicotyledons</taxon>
        <taxon>Gunneridae</taxon>
        <taxon>Pentapetalae</taxon>
        <taxon>rosids</taxon>
        <taxon>fabids</taxon>
        <taxon>Fabales</taxon>
        <taxon>Fabaceae</taxon>
        <taxon>Caesalpinioideae</taxon>
        <taxon>mimosoid clade</taxon>
        <taxon>Acacieae</taxon>
        <taxon>Acacia</taxon>
    </lineage>
</organism>
<proteinExistence type="predicted"/>
<dbReference type="FunFam" id="1.10.10.60:FF:000302">
    <property type="entry name" value="Transcription factor TT2"/>
    <property type="match status" value="1"/>
</dbReference>
<protein>
    <recommendedName>
        <fullName evidence="8">Myb-related protein 123</fullName>
    </recommendedName>
</protein>
<evidence type="ECO:0000313" key="11">
    <source>
        <dbReference type="EMBL" id="KAK4277304.1"/>
    </source>
</evidence>
<dbReference type="FunFam" id="1.10.10.60:FF:000001">
    <property type="entry name" value="MYB-related transcription factor"/>
    <property type="match status" value="1"/>
</dbReference>
<name>A0AAE1JUZ5_9FABA</name>
<dbReference type="GO" id="GO:0005634">
    <property type="term" value="C:nucleus"/>
    <property type="evidence" value="ECO:0007669"/>
    <property type="project" value="UniProtKB-SubCell"/>
</dbReference>
<dbReference type="PANTHER" id="PTHR47999">
    <property type="entry name" value="TRANSCRIPTION FACTOR MYB8-RELATED-RELATED"/>
    <property type="match status" value="1"/>
</dbReference>
<evidence type="ECO:0000259" key="10">
    <source>
        <dbReference type="PROSITE" id="PS51294"/>
    </source>
</evidence>
<dbReference type="PROSITE" id="PS50090">
    <property type="entry name" value="MYB_LIKE"/>
    <property type="match status" value="2"/>
</dbReference>
<feature type="domain" description="HTH myb-type" evidence="10">
    <location>
        <begin position="64"/>
        <end position="118"/>
    </location>
</feature>
<evidence type="ECO:0000313" key="13">
    <source>
        <dbReference type="Proteomes" id="UP001293593"/>
    </source>
</evidence>
<dbReference type="CDD" id="cd00167">
    <property type="entry name" value="SANT"/>
    <property type="match status" value="2"/>
</dbReference>
<keyword evidence="3" id="KW-0805">Transcription regulation</keyword>
<dbReference type="GO" id="GO:0003677">
    <property type="term" value="F:DNA binding"/>
    <property type="evidence" value="ECO:0007669"/>
    <property type="project" value="UniProtKB-KW"/>
</dbReference>
<feature type="domain" description="Myb-like" evidence="9">
    <location>
        <begin position="64"/>
        <end position="114"/>
    </location>
</feature>
<dbReference type="SMART" id="SM00717">
    <property type="entry name" value="SANT"/>
    <property type="match status" value="2"/>
</dbReference>
<evidence type="ECO:0000256" key="4">
    <source>
        <dbReference type="ARBA" id="ARBA00023125"/>
    </source>
</evidence>
<dbReference type="AlphaFoldDB" id="A0AAE1JUZ5"/>
<evidence type="ECO:0000256" key="7">
    <source>
        <dbReference type="ARBA" id="ARBA00023242"/>
    </source>
</evidence>
<gene>
    <name evidence="11" type="ORF">QN277_015320</name>
    <name evidence="12" type="ORF">QN277_015321</name>
</gene>
<dbReference type="Pfam" id="PF00249">
    <property type="entry name" value="Myb_DNA-binding"/>
    <property type="match status" value="2"/>
</dbReference>
<dbReference type="InterPro" id="IPR001005">
    <property type="entry name" value="SANT/Myb"/>
</dbReference>